<evidence type="ECO:0000256" key="4">
    <source>
        <dbReference type="ARBA" id="ARBA00016932"/>
    </source>
</evidence>
<comment type="subcellular location">
    <subcellularLocation>
        <location evidence="1">Nucleus</location>
    </subcellularLocation>
</comment>
<feature type="region of interest" description="Disordered" evidence="17">
    <location>
        <begin position="1"/>
        <end position="84"/>
    </location>
</feature>
<dbReference type="RefSeq" id="XP_010831237.1">
    <property type="nucleotide sequence ID" value="XM_010832935.1"/>
</dbReference>
<protein>
    <recommendedName>
        <fullName evidence="4">Transcriptional regulator ATRX</fullName>
        <ecNumber evidence="3">3.6.4.12</ecNumber>
    </recommendedName>
    <alternativeName>
        <fullName evidence="13">ATP-dependent helicase ATRX</fullName>
    </alternativeName>
    <alternativeName>
        <fullName evidence="14">X-linked nuclear protein</fullName>
    </alternativeName>
</protein>
<evidence type="ECO:0000256" key="12">
    <source>
        <dbReference type="ARBA" id="ARBA00023242"/>
    </source>
</evidence>
<evidence type="ECO:0000256" key="9">
    <source>
        <dbReference type="ARBA" id="ARBA00022840"/>
    </source>
</evidence>
<evidence type="ECO:0000256" key="14">
    <source>
        <dbReference type="ARBA" id="ARBA00043074"/>
    </source>
</evidence>
<dbReference type="GO" id="GO:0006338">
    <property type="term" value="P:chromatin remodeling"/>
    <property type="evidence" value="ECO:0007669"/>
    <property type="project" value="TreeGrafter"/>
</dbReference>
<evidence type="ECO:0000313" key="19">
    <source>
        <dbReference type="Proteomes" id="UP000515208"/>
    </source>
</evidence>
<evidence type="ECO:0000313" key="21">
    <source>
        <dbReference type="RefSeq" id="XP_010831237.1"/>
    </source>
</evidence>
<keyword evidence="12" id="KW-0539">Nucleus</keyword>
<dbReference type="RefSeq" id="XP_010831230.1">
    <property type="nucleotide sequence ID" value="XM_010832928.1"/>
</dbReference>
<feature type="compositionally biased region" description="Acidic residues" evidence="17">
    <location>
        <begin position="53"/>
        <end position="68"/>
    </location>
</feature>
<feature type="domain" description="ATRX ADD" evidence="18">
    <location>
        <begin position="118"/>
        <end position="161"/>
    </location>
</feature>
<evidence type="ECO:0000256" key="17">
    <source>
        <dbReference type="SAM" id="MobiDB-lite"/>
    </source>
</evidence>
<evidence type="ECO:0000256" key="10">
    <source>
        <dbReference type="ARBA" id="ARBA00023125"/>
    </source>
</evidence>
<feature type="compositionally biased region" description="Basic and acidic residues" evidence="17">
    <location>
        <begin position="19"/>
        <end position="33"/>
    </location>
</feature>
<dbReference type="GO" id="GO:0003678">
    <property type="term" value="F:DNA helicase activity"/>
    <property type="evidence" value="ECO:0007669"/>
    <property type="project" value="UniProtKB-EC"/>
</dbReference>
<keyword evidence="5" id="KW-0547">Nucleotide-binding</keyword>
<organism evidence="19 20">
    <name type="scientific">Bison bison bison</name>
    <name type="common">North American plains bison</name>
    <dbReference type="NCBI Taxonomy" id="43346"/>
    <lineage>
        <taxon>Eukaryota</taxon>
        <taxon>Metazoa</taxon>
        <taxon>Chordata</taxon>
        <taxon>Craniata</taxon>
        <taxon>Vertebrata</taxon>
        <taxon>Euteleostomi</taxon>
        <taxon>Mammalia</taxon>
        <taxon>Eutheria</taxon>
        <taxon>Laurasiatheria</taxon>
        <taxon>Artiodactyla</taxon>
        <taxon>Ruminantia</taxon>
        <taxon>Pecora</taxon>
        <taxon>Bovidae</taxon>
        <taxon>Bovinae</taxon>
        <taxon>Bison</taxon>
    </lineage>
</organism>
<keyword evidence="10" id="KW-0238">DNA-binding</keyword>
<dbReference type="InterPro" id="IPR052131">
    <property type="entry name" value="ATRX_domain-containing"/>
</dbReference>
<evidence type="ECO:0000256" key="2">
    <source>
        <dbReference type="ARBA" id="ARBA00007025"/>
    </source>
</evidence>
<dbReference type="GO" id="GO:0005721">
    <property type="term" value="C:pericentric heterochromatin"/>
    <property type="evidence" value="ECO:0007669"/>
    <property type="project" value="TreeGrafter"/>
</dbReference>
<evidence type="ECO:0000256" key="8">
    <source>
        <dbReference type="ARBA" id="ARBA00022806"/>
    </source>
</evidence>
<dbReference type="GO" id="GO:0031297">
    <property type="term" value="P:replication fork processing"/>
    <property type="evidence" value="ECO:0007669"/>
    <property type="project" value="TreeGrafter"/>
</dbReference>
<dbReference type="PANTHER" id="PTHR46357:SF1">
    <property type="entry name" value="TRANSCRIPTIONAL REGULATOR ATRX"/>
    <property type="match status" value="1"/>
</dbReference>
<sequence length="225" mass="24767">MNQSTDKASGSGNNSDMMENSREEGASSAEKSKSSGSSRSKRKPSIVTKYVESDDEKTLDETVNEDASNENSENDITMQSLPKGTVIVQPEPVLNEDKDDFKGPEFRSRSKMKTENLKKRGEDGLHGIVSCTACGQQVNHFQKDSIYRHPSLQVLICKVCNDLLIIPQIFECLTCVRLLMHSDEDGNGLCHWRAYTVVGKTAMKGPISATIGEIPCTLGTHEKPL</sequence>
<comment type="similarity">
    <text evidence="2">Belongs to the SNF2/RAD54 helicase family.</text>
</comment>
<evidence type="ECO:0000256" key="13">
    <source>
        <dbReference type="ARBA" id="ARBA00031106"/>
    </source>
</evidence>
<keyword evidence="19" id="KW-1185">Reference proteome</keyword>
<evidence type="ECO:0000256" key="6">
    <source>
        <dbReference type="ARBA" id="ARBA00022763"/>
    </source>
</evidence>
<dbReference type="GO" id="GO:0016787">
    <property type="term" value="F:hydrolase activity"/>
    <property type="evidence" value="ECO:0007669"/>
    <property type="project" value="UniProtKB-KW"/>
</dbReference>
<dbReference type="GeneID" id="104983495"/>
<dbReference type="KEGG" id="bbis:104983495"/>
<dbReference type="GO" id="GO:0031490">
    <property type="term" value="F:chromatin DNA binding"/>
    <property type="evidence" value="ECO:0007669"/>
    <property type="project" value="TreeGrafter"/>
</dbReference>
<feature type="compositionally biased region" description="Polar residues" evidence="17">
    <location>
        <begin position="1"/>
        <end position="18"/>
    </location>
</feature>
<keyword evidence="11" id="KW-0234">DNA repair</keyword>
<evidence type="ECO:0000256" key="1">
    <source>
        <dbReference type="ARBA" id="ARBA00004123"/>
    </source>
</evidence>
<evidence type="ECO:0000256" key="16">
    <source>
        <dbReference type="ARBA" id="ARBA00047995"/>
    </source>
</evidence>
<keyword evidence="8" id="KW-0347">Helicase</keyword>
<dbReference type="GO" id="GO:0006281">
    <property type="term" value="P:DNA repair"/>
    <property type="evidence" value="ECO:0007669"/>
    <property type="project" value="UniProtKB-KW"/>
</dbReference>
<comment type="catalytic activity">
    <reaction evidence="16">
        <text>ATP + H2O = ADP + phosphate + H(+)</text>
        <dbReference type="Rhea" id="RHEA:13065"/>
        <dbReference type="ChEBI" id="CHEBI:15377"/>
        <dbReference type="ChEBI" id="CHEBI:15378"/>
        <dbReference type="ChEBI" id="CHEBI:30616"/>
        <dbReference type="ChEBI" id="CHEBI:43474"/>
        <dbReference type="ChEBI" id="CHEBI:456216"/>
        <dbReference type="EC" id="3.6.4.12"/>
    </reaction>
</comment>
<reference evidence="20 21" key="1">
    <citation type="submission" date="2025-04" db="UniProtKB">
        <authorList>
            <consortium name="RefSeq"/>
        </authorList>
    </citation>
    <scope>IDENTIFICATION</scope>
    <source>
        <tissue evidence="20 21">Blood</tissue>
    </source>
</reference>
<evidence type="ECO:0000256" key="11">
    <source>
        <dbReference type="ARBA" id="ARBA00023204"/>
    </source>
</evidence>
<comment type="subunit">
    <text evidence="15">Interacts with DAXX to form the chromatin remodeling complex ATRX:DAXX. Probably binds EZH2. Binds annexin V in a calcium and phosphatidylcholine/phosphatidylserine-dependent manner. Interacts directly with CBX5 via the PxVxL motif. Interacts with RAD50, MRE11 and NBN; indicative for an association with the MRN complex. Interacts with histone MACROH2A1. Interacts with histone H3 peptides methylated at 'Lys-10' with preferences H3K9me3 &gt; H3K9me2 &gt; H3K9me1. Interacts with histone H3 peptides unmethylated at 'Lys-5' (H3K4me0). Interacts with MECP2, SMC1 and SMC3. Interacts with SETDB1, TRIM28 and ZNF274.</text>
</comment>
<dbReference type="Proteomes" id="UP000515208">
    <property type="component" value="Unplaced"/>
</dbReference>
<dbReference type="EC" id="3.6.4.12" evidence="3"/>
<evidence type="ECO:0000256" key="3">
    <source>
        <dbReference type="ARBA" id="ARBA00012551"/>
    </source>
</evidence>
<dbReference type="PANTHER" id="PTHR46357">
    <property type="entry name" value="TRANSCRIPTIONAL REGULATOR ATRX"/>
    <property type="match status" value="1"/>
</dbReference>
<evidence type="ECO:0000256" key="7">
    <source>
        <dbReference type="ARBA" id="ARBA00022801"/>
    </source>
</evidence>
<evidence type="ECO:0000256" key="15">
    <source>
        <dbReference type="ARBA" id="ARBA00046653"/>
    </source>
</evidence>
<dbReference type="GO" id="GO:0005634">
    <property type="term" value="C:nucleus"/>
    <property type="evidence" value="ECO:0007669"/>
    <property type="project" value="UniProtKB-SubCell"/>
</dbReference>
<keyword evidence="9" id="KW-0067">ATP-binding</keyword>
<proteinExistence type="inferred from homology"/>
<evidence type="ECO:0000256" key="5">
    <source>
        <dbReference type="ARBA" id="ARBA00022741"/>
    </source>
</evidence>
<dbReference type="Pfam" id="PF17981">
    <property type="entry name" value="ADD_ATRX"/>
    <property type="match status" value="1"/>
</dbReference>
<gene>
    <name evidence="20 21" type="primary">LOC104983495</name>
</gene>
<keyword evidence="6" id="KW-0227">DNA damage</keyword>
<accession>A0A6P3GXU9</accession>
<dbReference type="AlphaFoldDB" id="A0A6P3GXU9"/>
<dbReference type="GO" id="GO:0005524">
    <property type="term" value="F:ATP binding"/>
    <property type="evidence" value="ECO:0007669"/>
    <property type="project" value="UniProtKB-KW"/>
</dbReference>
<name>A0A6P3GXU9_BISBB</name>
<evidence type="ECO:0000313" key="20">
    <source>
        <dbReference type="RefSeq" id="XP_010831230.1"/>
    </source>
</evidence>
<dbReference type="InterPro" id="IPR041430">
    <property type="entry name" value="ADD_ATRX"/>
</dbReference>
<keyword evidence="7" id="KW-0378">Hydrolase</keyword>
<evidence type="ECO:0000259" key="18">
    <source>
        <dbReference type="Pfam" id="PF17981"/>
    </source>
</evidence>